<feature type="compositionally biased region" description="Polar residues" evidence="9">
    <location>
        <begin position="49"/>
        <end position="61"/>
    </location>
</feature>
<protein>
    <recommendedName>
        <fullName evidence="10">RING-type domain-containing protein</fullName>
    </recommendedName>
</protein>
<keyword evidence="12" id="KW-1185">Reference proteome</keyword>
<feature type="region of interest" description="Disordered" evidence="9">
    <location>
        <begin position="102"/>
        <end position="166"/>
    </location>
</feature>
<organism evidence="11 12">
    <name type="scientific">Pterulicium gracile</name>
    <dbReference type="NCBI Taxonomy" id="1884261"/>
    <lineage>
        <taxon>Eukaryota</taxon>
        <taxon>Fungi</taxon>
        <taxon>Dikarya</taxon>
        <taxon>Basidiomycota</taxon>
        <taxon>Agaricomycotina</taxon>
        <taxon>Agaricomycetes</taxon>
        <taxon>Agaricomycetidae</taxon>
        <taxon>Agaricales</taxon>
        <taxon>Pleurotineae</taxon>
        <taxon>Pterulaceae</taxon>
        <taxon>Pterulicium</taxon>
    </lineage>
</organism>
<dbReference type="Gene3D" id="3.30.40.10">
    <property type="entry name" value="Zinc/RING finger domain, C3HC4 (zinc finger)"/>
    <property type="match status" value="1"/>
</dbReference>
<feature type="region of interest" description="Disordered" evidence="9">
    <location>
        <begin position="235"/>
        <end position="255"/>
    </location>
</feature>
<dbReference type="InterPro" id="IPR058758">
    <property type="entry name" value="UBA_RNF216"/>
</dbReference>
<dbReference type="InterPro" id="IPR047544">
    <property type="entry name" value="RING-HC_RBR_RNF216"/>
</dbReference>
<accession>A0A5C3Q4N3</accession>
<dbReference type="CDD" id="cd20339">
    <property type="entry name" value="BRcat_RBR_RNF216"/>
    <property type="match status" value="1"/>
</dbReference>
<evidence type="ECO:0000313" key="12">
    <source>
        <dbReference type="Proteomes" id="UP000305067"/>
    </source>
</evidence>
<evidence type="ECO:0000256" key="7">
    <source>
        <dbReference type="ARBA" id="ARBA00022833"/>
    </source>
</evidence>
<evidence type="ECO:0000313" key="11">
    <source>
        <dbReference type="EMBL" id="TFK96932.1"/>
    </source>
</evidence>
<gene>
    <name evidence="11" type="ORF">BDV98DRAFT_554747</name>
</gene>
<keyword evidence="3" id="KW-0479">Metal-binding</keyword>
<dbReference type="GO" id="GO:0008270">
    <property type="term" value="F:zinc ion binding"/>
    <property type="evidence" value="ECO:0007669"/>
    <property type="project" value="UniProtKB-KW"/>
</dbReference>
<evidence type="ECO:0000256" key="9">
    <source>
        <dbReference type="SAM" id="MobiDB-lite"/>
    </source>
</evidence>
<sequence length="820" mass="91057">MTYSDDDVIIITSSPDRKLSLGEQCSSPIHVSPVKRRTPRAPITDGIEQGTNAVASGSRQGPQGRVAVQKKGKGKGRAPADGERKLPLFLDDFDSEDEVIASGSTAPLDNTNRKAGPSLQASTKTKQEAAATVEETAPRRNADDNKLVAIRSSPGPLPPNPGPIETPHITVKPVPVEEEDPMSAALVRVLEVVPDVQPTHVTELLNRFVSAMEIYDIDLAVQQVVQTLFEAPSYPKVEPKGKRKSLGADSSRDRKKVKIDYASKDRQWNGGTDYMDLAVEQLMIEFPVTPKPWIRRRLQENNNHYAPAHIALQADASAAKRPYTKKQNPYRPKGKGAMVQDPELDLEIAFIQNKQQDDAVKDDEALAEQLNEEEYETNGDGIECGCCFTDYPFNHMIQCPDAHLFCKGCMTSYVSTQLGEHNTRIVCMASSEPPCSMAFSFSELQRFMTPKLLELYHRVNARKEIELAALDNLEECPFCEYKVVMDNPEEKLFRCENVEDCGVVSCRGCKKLEHLPKKCEEADLEKYFDGQHAVDEAMSQALMRNCPKCSKAFIKESGCNKMTCPSCGTLSCYTCRQVITGYEHYADSGRLNAPGQTGRRVCLLHDAVEQRARVEVEAAAKKALQEYREKHPDMPEEAIKIDMKNVPGTSAQGRAGPAHPPRAQGLGGLYHFERYPGAGVNVHINNYMGVPMRGQPLAPNDPLVNVYYQQLVNDAANDHRDLMEDNMRRYQAQLQEQAAQRAANAAQQAAVQAQRDALAAQARAQRRGRLAEEVLKMEAVAQERRRLRRAADEEAHAEAQAAVDRQGVGFLRGAAPRRRR</sequence>
<evidence type="ECO:0000256" key="4">
    <source>
        <dbReference type="ARBA" id="ARBA00022737"/>
    </source>
</evidence>
<dbReference type="STRING" id="1884261.A0A5C3Q4N3"/>
<feature type="domain" description="RING-type" evidence="10">
    <location>
        <begin position="380"/>
        <end position="595"/>
    </location>
</feature>
<feature type="compositionally biased region" description="Basic and acidic residues" evidence="9">
    <location>
        <begin position="136"/>
        <end position="146"/>
    </location>
</feature>
<dbReference type="InterPro" id="IPR002867">
    <property type="entry name" value="IBR_dom"/>
</dbReference>
<name>A0A5C3Q4N3_9AGAR</name>
<dbReference type="CDD" id="cd20353">
    <property type="entry name" value="Rcat_RBR_RNF216"/>
    <property type="match status" value="1"/>
</dbReference>
<proteinExistence type="predicted"/>
<evidence type="ECO:0000259" key="10">
    <source>
        <dbReference type="PROSITE" id="PS51873"/>
    </source>
</evidence>
<keyword evidence="4" id="KW-0677">Repeat</keyword>
<dbReference type="Pfam" id="PF26200">
    <property type="entry name" value="Rcat_RNF216"/>
    <property type="match status" value="1"/>
</dbReference>
<dbReference type="AlphaFoldDB" id="A0A5C3Q4N3"/>
<keyword evidence="8" id="KW-0175">Coiled coil</keyword>
<keyword evidence="6" id="KW-0833">Ubl conjugation pathway</keyword>
<evidence type="ECO:0000256" key="5">
    <source>
        <dbReference type="ARBA" id="ARBA00022771"/>
    </source>
</evidence>
<dbReference type="OrthoDB" id="10009520at2759"/>
<dbReference type="Proteomes" id="UP000305067">
    <property type="component" value="Unassembled WGS sequence"/>
</dbReference>
<dbReference type="EMBL" id="ML178853">
    <property type="protein sequence ID" value="TFK96932.1"/>
    <property type="molecule type" value="Genomic_DNA"/>
</dbReference>
<keyword evidence="2" id="KW-0808">Transferase</keyword>
<evidence type="ECO:0000256" key="1">
    <source>
        <dbReference type="ARBA" id="ARBA00004906"/>
    </source>
</evidence>
<keyword evidence="7" id="KW-0862">Zinc</keyword>
<dbReference type="CDD" id="cd16630">
    <property type="entry name" value="RING-HC_RBR_RNF216"/>
    <property type="match status" value="1"/>
</dbReference>
<dbReference type="PANTHER" id="PTHR22770:SF47">
    <property type="entry name" value="E3 UBIQUITIN-PROTEIN LIGASE RNF216"/>
    <property type="match status" value="1"/>
</dbReference>
<evidence type="ECO:0000256" key="3">
    <source>
        <dbReference type="ARBA" id="ARBA00022723"/>
    </source>
</evidence>
<dbReference type="SUPFAM" id="SSF57850">
    <property type="entry name" value="RING/U-box"/>
    <property type="match status" value="2"/>
</dbReference>
<dbReference type="InterPro" id="IPR044066">
    <property type="entry name" value="TRIAD_supradom"/>
</dbReference>
<dbReference type="InterPro" id="IPR047545">
    <property type="entry name" value="BRcat_RBR_RNF216"/>
</dbReference>
<feature type="region of interest" description="Disordered" evidence="9">
    <location>
        <begin position="19"/>
        <end position="86"/>
    </location>
</feature>
<evidence type="ECO:0000256" key="6">
    <source>
        <dbReference type="ARBA" id="ARBA00022786"/>
    </source>
</evidence>
<comment type="pathway">
    <text evidence="1">Protein modification; protein ubiquitination.</text>
</comment>
<keyword evidence="5" id="KW-0863">Zinc-finger</keyword>
<dbReference type="GO" id="GO:0016740">
    <property type="term" value="F:transferase activity"/>
    <property type="evidence" value="ECO:0007669"/>
    <property type="project" value="UniProtKB-KW"/>
</dbReference>
<feature type="coiled-coil region" evidence="8">
    <location>
        <begin position="713"/>
        <end position="800"/>
    </location>
</feature>
<reference evidence="11 12" key="1">
    <citation type="journal article" date="2019" name="Nat. Ecol. Evol.">
        <title>Megaphylogeny resolves global patterns of mushroom evolution.</title>
        <authorList>
            <person name="Varga T."/>
            <person name="Krizsan K."/>
            <person name="Foldi C."/>
            <person name="Dima B."/>
            <person name="Sanchez-Garcia M."/>
            <person name="Sanchez-Ramirez S."/>
            <person name="Szollosi G.J."/>
            <person name="Szarkandi J.G."/>
            <person name="Papp V."/>
            <person name="Albert L."/>
            <person name="Andreopoulos W."/>
            <person name="Angelini C."/>
            <person name="Antonin V."/>
            <person name="Barry K.W."/>
            <person name="Bougher N.L."/>
            <person name="Buchanan P."/>
            <person name="Buyck B."/>
            <person name="Bense V."/>
            <person name="Catcheside P."/>
            <person name="Chovatia M."/>
            <person name="Cooper J."/>
            <person name="Damon W."/>
            <person name="Desjardin D."/>
            <person name="Finy P."/>
            <person name="Geml J."/>
            <person name="Haridas S."/>
            <person name="Hughes K."/>
            <person name="Justo A."/>
            <person name="Karasinski D."/>
            <person name="Kautmanova I."/>
            <person name="Kiss B."/>
            <person name="Kocsube S."/>
            <person name="Kotiranta H."/>
            <person name="LaButti K.M."/>
            <person name="Lechner B.E."/>
            <person name="Liimatainen K."/>
            <person name="Lipzen A."/>
            <person name="Lukacs Z."/>
            <person name="Mihaltcheva S."/>
            <person name="Morgado L.N."/>
            <person name="Niskanen T."/>
            <person name="Noordeloos M.E."/>
            <person name="Ohm R.A."/>
            <person name="Ortiz-Santana B."/>
            <person name="Ovrebo C."/>
            <person name="Racz N."/>
            <person name="Riley R."/>
            <person name="Savchenko A."/>
            <person name="Shiryaev A."/>
            <person name="Soop K."/>
            <person name="Spirin V."/>
            <person name="Szebenyi C."/>
            <person name="Tomsovsky M."/>
            <person name="Tulloss R.E."/>
            <person name="Uehling J."/>
            <person name="Grigoriev I.V."/>
            <person name="Vagvolgyi C."/>
            <person name="Papp T."/>
            <person name="Martin F.M."/>
            <person name="Miettinen O."/>
            <person name="Hibbett D.S."/>
            <person name="Nagy L.G."/>
        </authorList>
    </citation>
    <scope>NUCLEOTIDE SEQUENCE [LARGE SCALE GENOMIC DNA]</scope>
    <source>
        <strain evidence="11 12">CBS 309.79</strain>
    </source>
</reference>
<evidence type="ECO:0000256" key="8">
    <source>
        <dbReference type="SAM" id="Coils"/>
    </source>
</evidence>
<dbReference type="PROSITE" id="PS51873">
    <property type="entry name" value="TRIAD"/>
    <property type="match status" value="1"/>
</dbReference>
<dbReference type="InterPro" id="IPR013083">
    <property type="entry name" value="Znf_RING/FYVE/PHD"/>
</dbReference>
<dbReference type="InterPro" id="IPR047546">
    <property type="entry name" value="Rcat_RBR_RNF216"/>
</dbReference>
<dbReference type="InterPro" id="IPR051628">
    <property type="entry name" value="LUBAC_E3_Ligases"/>
</dbReference>
<feature type="compositionally biased region" description="Pro residues" evidence="9">
    <location>
        <begin position="155"/>
        <end position="164"/>
    </location>
</feature>
<dbReference type="PANTHER" id="PTHR22770">
    <property type="entry name" value="UBIQUITIN CONJUGATING ENZYME 7 INTERACTING PROTEIN-RELATED"/>
    <property type="match status" value="1"/>
</dbReference>
<dbReference type="Gene3D" id="1.20.120.1750">
    <property type="match status" value="1"/>
</dbReference>
<dbReference type="Pfam" id="PF26112">
    <property type="entry name" value="UBA_RNF216"/>
    <property type="match status" value="1"/>
</dbReference>
<evidence type="ECO:0000256" key="2">
    <source>
        <dbReference type="ARBA" id="ARBA00022679"/>
    </source>
</evidence>
<dbReference type="SMART" id="SM00647">
    <property type="entry name" value="IBR"/>
    <property type="match status" value="2"/>
</dbReference>